<dbReference type="InterPro" id="IPR040841">
    <property type="entry name" value="Luciferase_dom"/>
</dbReference>
<keyword evidence="2" id="KW-0472">Membrane</keyword>
<name>Q5KPZ3_CRYD1</name>
<dbReference type="OrthoDB" id="5358398at2759"/>
<accession>Q5KPZ3</accession>
<keyword evidence="5" id="KW-1185">Reference proteome</keyword>
<dbReference type="AlphaFoldDB" id="Q5KPZ3"/>
<organism evidence="4 5">
    <name type="scientific">Cryptococcus deneoformans (strain JEC21 / ATCC MYA-565)</name>
    <name type="common">Cryptococcus neoformans var. neoformans serotype D</name>
    <dbReference type="NCBI Taxonomy" id="214684"/>
    <lineage>
        <taxon>Eukaryota</taxon>
        <taxon>Fungi</taxon>
        <taxon>Dikarya</taxon>
        <taxon>Basidiomycota</taxon>
        <taxon>Agaricomycotina</taxon>
        <taxon>Tremellomycetes</taxon>
        <taxon>Tremellales</taxon>
        <taxon>Cryptococcaceae</taxon>
        <taxon>Cryptococcus</taxon>
        <taxon>Cryptococcus neoformans species complex</taxon>
    </lineage>
</organism>
<dbReference type="InParanoid" id="Q5KPZ3"/>
<dbReference type="VEuPathDB" id="FungiDB:CNA01040"/>
<dbReference type="InterPro" id="IPR048273">
    <property type="entry name" value="Luciferase"/>
</dbReference>
<proteinExistence type="predicted"/>
<feature type="transmembrane region" description="Helical" evidence="2">
    <location>
        <begin position="12"/>
        <end position="30"/>
    </location>
</feature>
<dbReference type="KEGG" id="cne:CNA01040"/>
<feature type="region of interest" description="Disordered" evidence="1">
    <location>
        <begin position="74"/>
        <end position="113"/>
    </location>
</feature>
<dbReference type="STRING" id="214684.Q5KPZ3"/>
<evidence type="ECO:0000256" key="2">
    <source>
        <dbReference type="SAM" id="Phobius"/>
    </source>
</evidence>
<protein>
    <recommendedName>
        <fullName evidence="3">Luciferase domain-containing protein</fullName>
    </recommendedName>
</protein>
<dbReference type="PANTHER" id="PTHR38695">
    <property type="entry name" value="AMINO ACID PERMEASE_ SLC12A DOMAIN-CONTAINING PROTEIN"/>
    <property type="match status" value="1"/>
</dbReference>
<dbReference type="GeneID" id="3253442"/>
<dbReference type="PaxDb" id="214684-Q5KPZ3"/>
<dbReference type="RefSeq" id="XP_024511840.1">
    <property type="nucleotide sequence ID" value="XM_024656165.1"/>
</dbReference>
<feature type="domain" description="Luciferase" evidence="3">
    <location>
        <begin position="169"/>
        <end position="233"/>
    </location>
</feature>
<keyword evidence="2" id="KW-1133">Transmembrane helix</keyword>
<accession>Q560Z2</accession>
<sequence length="242" mass="26934">MSTIRQLLDSQSRALMAAGAVVVAAAALWITSDYRDWITFGTGGTPSNPKGYLKMRKFWFKRLFINNDDLTDGSSLPDEGPSYLPGYVTPRRGGRPERMPRTLPHRQKPEAIDAKSKKVLHHLGSKLQSEHPDILNLAPSKTEGGTGDAIYAKEDLPTLNPKAKQVAYEIAHVHPADNSLHVHLSPRDAKMLIEKSWAERFPVHELGPPQWVMVYAPRNKEEVDLVEKIMKAAVGWVTGVTI</sequence>
<gene>
    <name evidence="4" type="ordered locus">CNA01040</name>
</gene>
<evidence type="ECO:0000256" key="1">
    <source>
        <dbReference type="SAM" id="MobiDB-lite"/>
    </source>
</evidence>
<reference evidence="4 5" key="1">
    <citation type="journal article" date="2005" name="Science">
        <title>The genome of the basidiomycetous yeast and human pathogen Cryptococcus neoformans.</title>
        <authorList>
            <person name="Loftus B.J."/>
            <person name="Fung E."/>
            <person name="Roncaglia P."/>
            <person name="Rowley D."/>
            <person name="Amedeo P."/>
            <person name="Bruno D."/>
            <person name="Vamathevan J."/>
            <person name="Miranda M."/>
            <person name="Anderson I.J."/>
            <person name="Fraser J.A."/>
            <person name="Allen J.E."/>
            <person name="Bosdet I.E."/>
            <person name="Brent M.R."/>
            <person name="Chiu R."/>
            <person name="Doering T.L."/>
            <person name="Donlin M.J."/>
            <person name="D'Souza C.A."/>
            <person name="Fox D.S."/>
            <person name="Grinberg V."/>
            <person name="Fu J."/>
            <person name="Fukushima M."/>
            <person name="Haas B.J."/>
            <person name="Huang J.C."/>
            <person name="Janbon G."/>
            <person name="Jones S.J."/>
            <person name="Koo H.L."/>
            <person name="Krzywinski M.I."/>
            <person name="Kwon-Chung J.K."/>
            <person name="Lengeler K.B."/>
            <person name="Maiti R."/>
            <person name="Marra M.A."/>
            <person name="Marra R.E."/>
            <person name="Mathewson C.A."/>
            <person name="Mitchell T.G."/>
            <person name="Pertea M."/>
            <person name="Riggs F.R."/>
            <person name="Salzberg S.L."/>
            <person name="Schein J.E."/>
            <person name="Shvartsbeyn A."/>
            <person name="Shin H."/>
            <person name="Shumway M."/>
            <person name="Specht C.A."/>
            <person name="Suh B.B."/>
            <person name="Tenney A."/>
            <person name="Utterback T.R."/>
            <person name="Wickes B.L."/>
            <person name="Wortman J.R."/>
            <person name="Wye N.H."/>
            <person name="Kronstad J.W."/>
            <person name="Lodge J.K."/>
            <person name="Heitman J."/>
            <person name="Davis R.W."/>
            <person name="Fraser C.M."/>
            <person name="Hyman R.W."/>
        </authorList>
    </citation>
    <scope>NUCLEOTIDE SEQUENCE [LARGE SCALE GENOMIC DNA]</scope>
    <source>
        <strain evidence="5">JEC21 / ATCC MYA-565</strain>
    </source>
</reference>
<dbReference type="eggNOG" id="ENOG502S21Z">
    <property type="taxonomic scope" value="Eukaryota"/>
</dbReference>
<dbReference type="PANTHER" id="PTHR38695:SF1">
    <property type="entry name" value="AMINO ACID PERMEASE_ SLC12A DOMAIN-CONTAINING PROTEIN"/>
    <property type="match status" value="1"/>
</dbReference>
<dbReference type="EMBL" id="AE017341">
    <property type="protein sequence ID" value="AAW40718.2"/>
    <property type="molecule type" value="Genomic_DNA"/>
</dbReference>
<evidence type="ECO:0000259" key="3">
    <source>
        <dbReference type="Pfam" id="PF17648"/>
    </source>
</evidence>
<dbReference type="Pfam" id="PF17648">
    <property type="entry name" value="Luciferase"/>
    <property type="match status" value="1"/>
</dbReference>
<evidence type="ECO:0000313" key="5">
    <source>
        <dbReference type="Proteomes" id="UP000002149"/>
    </source>
</evidence>
<evidence type="ECO:0000313" key="4">
    <source>
        <dbReference type="EMBL" id="AAW40718.2"/>
    </source>
</evidence>
<dbReference type="Proteomes" id="UP000002149">
    <property type="component" value="Chromosome 1"/>
</dbReference>
<keyword evidence="2" id="KW-0812">Transmembrane</keyword>
<dbReference type="HOGENOM" id="CLU_063954_1_0_1"/>